<dbReference type="GO" id="GO:0005739">
    <property type="term" value="C:mitochondrion"/>
    <property type="evidence" value="ECO:0007669"/>
    <property type="project" value="TreeGrafter"/>
</dbReference>
<dbReference type="PANTHER" id="PTHR45890">
    <property type="entry name" value="AARF DOMAIN CONTAINING KINASE 2 (PREDICTED)"/>
    <property type="match status" value="1"/>
</dbReference>
<dbReference type="InterPro" id="IPR011009">
    <property type="entry name" value="Kinase-like_dom_sf"/>
</dbReference>
<gene>
    <name evidence="2" type="ORF">PCAR00345_LOCUS10101</name>
</gene>
<dbReference type="Pfam" id="PF03109">
    <property type="entry name" value="ABC1"/>
    <property type="match status" value="1"/>
</dbReference>
<dbReference type="InterPro" id="IPR004147">
    <property type="entry name" value="ABC1_dom"/>
</dbReference>
<organism evidence="2">
    <name type="scientific">Chrysotila carterae</name>
    <name type="common">Marine alga</name>
    <name type="synonym">Syracosphaera carterae</name>
    <dbReference type="NCBI Taxonomy" id="13221"/>
    <lineage>
        <taxon>Eukaryota</taxon>
        <taxon>Haptista</taxon>
        <taxon>Haptophyta</taxon>
        <taxon>Prymnesiophyceae</taxon>
        <taxon>Isochrysidales</taxon>
        <taxon>Isochrysidaceae</taxon>
        <taxon>Chrysotila</taxon>
    </lineage>
</organism>
<dbReference type="SUPFAM" id="SSF56112">
    <property type="entry name" value="Protein kinase-like (PK-like)"/>
    <property type="match status" value="1"/>
</dbReference>
<feature type="domain" description="ABC1 atypical kinase-like" evidence="1">
    <location>
        <begin position="291"/>
        <end position="490"/>
    </location>
</feature>
<dbReference type="AlphaFoldDB" id="A0A7S4B881"/>
<name>A0A7S4B881_CHRCT</name>
<dbReference type="EMBL" id="HBIZ01016294">
    <property type="protein sequence ID" value="CAE0757507.1"/>
    <property type="molecule type" value="Transcribed_RNA"/>
</dbReference>
<evidence type="ECO:0000313" key="2">
    <source>
        <dbReference type="EMBL" id="CAE0757507.1"/>
    </source>
</evidence>
<proteinExistence type="predicted"/>
<accession>A0A7S4B881</accession>
<sequence>MWRHMRYRAHKQVNASAPVARTGIPVRGIHTSRLRRVPRRPPSRTALSFVHEHGRLGLLGSKRPVVTLVAISQQSLAKACGLSGLSSASRVTNFSARLPYKSYAPATDAWNAIGAFVSDSVAVLSRSVALVSRTTYLTLLISPLALTGPILHVLDRFVDSEATLAGRTLHALLNTWWDYFRWTVTASGPTFIKLAQWAAARPDLFPEALCSRLADVHELVQVHDWSHTEATLDKALGDGWRDFIEVSPKPIGSGCIATVYRGKLLERPSPPPPKWRQWLRWLQGRRKPDPLAKGADVAIKVVHPHVRQEVLDDLLLLGAMASMLKPLHFLSFLSPKELVDTFASCMLAQLDLRHEAHNLQRFRVNFSKEKSLRNKVHFPEPIMPFVAEEVLVESFVHGRPVKDFLQSDLETREEISRLGVQSIMKMIFLDNFLHMDLHPGNVMVCSRSNARGKDDVTLAFLDAGMVTELSPKDHEHLAGILGAMFNYDGQLAGKLMVDNTVTNNSLKDNYAQPDLGRFLKGVQVICEDARDHGDQFMDRMSEYLGRMSTLACSCQVKLNAAFLSVALSMKLMEGFHVALHASNNLQELGRPILIKASVLRDN</sequence>
<dbReference type="PANTHER" id="PTHR45890:SF1">
    <property type="entry name" value="AARF DOMAIN CONTAINING KINASE 2"/>
    <property type="match status" value="1"/>
</dbReference>
<protein>
    <recommendedName>
        <fullName evidence="1">ABC1 atypical kinase-like domain-containing protein</fullName>
    </recommendedName>
</protein>
<evidence type="ECO:0000259" key="1">
    <source>
        <dbReference type="Pfam" id="PF03109"/>
    </source>
</evidence>
<dbReference type="InterPro" id="IPR052402">
    <property type="entry name" value="ADCK_kinase"/>
</dbReference>
<reference evidence="2" key="1">
    <citation type="submission" date="2021-01" db="EMBL/GenBank/DDBJ databases">
        <authorList>
            <person name="Corre E."/>
            <person name="Pelletier E."/>
            <person name="Niang G."/>
            <person name="Scheremetjew M."/>
            <person name="Finn R."/>
            <person name="Kale V."/>
            <person name="Holt S."/>
            <person name="Cochrane G."/>
            <person name="Meng A."/>
            <person name="Brown T."/>
            <person name="Cohen L."/>
        </authorList>
    </citation>
    <scope>NUCLEOTIDE SEQUENCE</scope>
    <source>
        <strain evidence="2">CCMP645</strain>
    </source>
</reference>